<dbReference type="Gene3D" id="1.10.510.10">
    <property type="entry name" value="Transferase(Phosphotransferase) domain 1"/>
    <property type="match status" value="1"/>
</dbReference>
<name>L8GN75_ACACF</name>
<reference evidence="1 2" key="1">
    <citation type="journal article" date="2013" name="Genome Biol.">
        <title>Genome of Acanthamoeba castellanii highlights extensive lateral gene transfer and early evolution of tyrosine kinase signaling.</title>
        <authorList>
            <person name="Clarke M."/>
            <person name="Lohan A.J."/>
            <person name="Liu B."/>
            <person name="Lagkouvardos I."/>
            <person name="Roy S."/>
            <person name="Zafar N."/>
            <person name="Bertelli C."/>
            <person name="Schilde C."/>
            <person name="Kianianmomeni A."/>
            <person name="Burglin T.R."/>
            <person name="Frech C."/>
            <person name="Turcotte B."/>
            <person name="Kopec K.O."/>
            <person name="Synnott J.M."/>
            <person name="Choo C."/>
            <person name="Paponov I."/>
            <person name="Finkler A."/>
            <person name="Soon Heng Tan C."/>
            <person name="Hutchins A.P."/>
            <person name="Weinmeier T."/>
            <person name="Rattei T."/>
            <person name="Chu J.S."/>
            <person name="Gimenez G."/>
            <person name="Irimia M."/>
            <person name="Rigden D.J."/>
            <person name="Fitzpatrick D.A."/>
            <person name="Lorenzo-Morales J."/>
            <person name="Bateman A."/>
            <person name="Chiu C.H."/>
            <person name="Tang P."/>
            <person name="Hegemann P."/>
            <person name="Fromm H."/>
            <person name="Raoult D."/>
            <person name="Greub G."/>
            <person name="Miranda-Saavedra D."/>
            <person name="Chen N."/>
            <person name="Nash P."/>
            <person name="Ginger M.L."/>
            <person name="Horn M."/>
            <person name="Schaap P."/>
            <person name="Caler L."/>
            <person name="Loftus B."/>
        </authorList>
    </citation>
    <scope>NUCLEOTIDE SEQUENCE [LARGE SCALE GENOMIC DNA]</scope>
    <source>
        <strain evidence="1 2">Neff</strain>
    </source>
</reference>
<dbReference type="VEuPathDB" id="AmoebaDB:ACA1_381540"/>
<dbReference type="InterPro" id="IPR011009">
    <property type="entry name" value="Kinase-like_dom_sf"/>
</dbReference>
<accession>L8GN75</accession>
<protein>
    <recommendedName>
        <fullName evidence="3">Serine-threonine/tyrosine-protein kinase catalytic domain-containing protein</fullName>
    </recommendedName>
</protein>
<dbReference type="AlphaFoldDB" id="L8GN75"/>
<dbReference type="Proteomes" id="UP000011083">
    <property type="component" value="Unassembled WGS sequence"/>
</dbReference>
<organism evidence="1 2">
    <name type="scientific">Acanthamoeba castellanii (strain ATCC 30010 / Neff)</name>
    <dbReference type="NCBI Taxonomy" id="1257118"/>
    <lineage>
        <taxon>Eukaryota</taxon>
        <taxon>Amoebozoa</taxon>
        <taxon>Discosea</taxon>
        <taxon>Longamoebia</taxon>
        <taxon>Centramoebida</taxon>
        <taxon>Acanthamoebidae</taxon>
        <taxon>Acanthamoeba</taxon>
    </lineage>
</organism>
<dbReference type="SUPFAM" id="SSF56112">
    <property type="entry name" value="Protein kinase-like (PK-like)"/>
    <property type="match status" value="1"/>
</dbReference>
<evidence type="ECO:0008006" key="3">
    <source>
        <dbReference type="Google" id="ProtNLM"/>
    </source>
</evidence>
<sequence>MENTNDHMPRCPEVFVKLVNACWNPDPDLRPSSDQVLSILDTVAEDYERSPETWEKTRLRKTPGS</sequence>
<gene>
    <name evidence="1" type="ORF">ACA1_381540</name>
</gene>
<keyword evidence="2" id="KW-1185">Reference proteome</keyword>
<dbReference type="OrthoDB" id="10261027at2759"/>
<proteinExistence type="predicted"/>
<dbReference type="EMBL" id="KB008053">
    <property type="protein sequence ID" value="ELR14437.1"/>
    <property type="molecule type" value="Genomic_DNA"/>
</dbReference>
<evidence type="ECO:0000313" key="2">
    <source>
        <dbReference type="Proteomes" id="UP000011083"/>
    </source>
</evidence>
<dbReference type="KEGG" id="acan:ACA1_381540"/>
<dbReference type="GeneID" id="14915018"/>
<evidence type="ECO:0000313" key="1">
    <source>
        <dbReference type="EMBL" id="ELR14437.1"/>
    </source>
</evidence>
<dbReference type="RefSeq" id="XP_004336450.1">
    <property type="nucleotide sequence ID" value="XM_004336402.1"/>
</dbReference>